<comment type="caution">
    <text evidence="2">The sequence shown here is derived from an EMBL/GenBank/DDBJ whole genome shotgun (WGS) entry which is preliminary data.</text>
</comment>
<reference evidence="2 3" key="1">
    <citation type="journal article" date="2023" name="Insect Mol. Biol.">
        <title>Genome sequencing provides insights into the evolution of gene families encoding plant cell wall-degrading enzymes in longhorned beetles.</title>
        <authorList>
            <person name="Shin N.R."/>
            <person name="Okamura Y."/>
            <person name="Kirsch R."/>
            <person name="Pauchet Y."/>
        </authorList>
    </citation>
    <scope>NUCLEOTIDE SEQUENCE [LARGE SCALE GENOMIC DNA]</scope>
    <source>
        <strain evidence="2">EAD_L_NR</strain>
    </source>
</reference>
<dbReference type="Proteomes" id="UP001159042">
    <property type="component" value="Unassembled WGS sequence"/>
</dbReference>
<name>A0AAV8VEN8_9CUCU</name>
<gene>
    <name evidence="2" type="ORF">NQ315_015155</name>
</gene>
<evidence type="ECO:0008006" key="4">
    <source>
        <dbReference type="Google" id="ProtNLM"/>
    </source>
</evidence>
<sequence length="164" mass="18146">MRTHNADMHMRIIQRGRQPLQAGFELATPESRHKPNGATPSTYTRGYQREIGTGTATQLNSSGAALWRFLENTVDVAAIGPIEPTFNGQGRFAPDVLDIASLKAIPAETDITSHHEGSSDHNPVLITMGDPAPRRHHSQEEHGLGELPSRDVKEHRHPANRDRR</sequence>
<evidence type="ECO:0000313" key="2">
    <source>
        <dbReference type="EMBL" id="KAJ8912643.1"/>
    </source>
</evidence>
<dbReference type="EMBL" id="JANEYG010000118">
    <property type="protein sequence ID" value="KAJ8912643.1"/>
    <property type="molecule type" value="Genomic_DNA"/>
</dbReference>
<feature type="compositionally biased region" description="Basic and acidic residues" evidence="1">
    <location>
        <begin position="138"/>
        <end position="164"/>
    </location>
</feature>
<protein>
    <recommendedName>
        <fullName evidence="4">Endonuclease/exonuclease/phosphatase domain-containing protein</fullName>
    </recommendedName>
</protein>
<evidence type="ECO:0000313" key="3">
    <source>
        <dbReference type="Proteomes" id="UP001159042"/>
    </source>
</evidence>
<proteinExistence type="predicted"/>
<accession>A0AAV8VEN8</accession>
<feature type="region of interest" description="Disordered" evidence="1">
    <location>
        <begin position="112"/>
        <end position="164"/>
    </location>
</feature>
<organism evidence="2 3">
    <name type="scientific">Exocentrus adspersus</name>
    <dbReference type="NCBI Taxonomy" id="1586481"/>
    <lineage>
        <taxon>Eukaryota</taxon>
        <taxon>Metazoa</taxon>
        <taxon>Ecdysozoa</taxon>
        <taxon>Arthropoda</taxon>
        <taxon>Hexapoda</taxon>
        <taxon>Insecta</taxon>
        <taxon>Pterygota</taxon>
        <taxon>Neoptera</taxon>
        <taxon>Endopterygota</taxon>
        <taxon>Coleoptera</taxon>
        <taxon>Polyphaga</taxon>
        <taxon>Cucujiformia</taxon>
        <taxon>Chrysomeloidea</taxon>
        <taxon>Cerambycidae</taxon>
        <taxon>Lamiinae</taxon>
        <taxon>Acanthocinini</taxon>
        <taxon>Exocentrus</taxon>
    </lineage>
</organism>
<dbReference type="AlphaFoldDB" id="A0AAV8VEN8"/>
<evidence type="ECO:0000256" key="1">
    <source>
        <dbReference type="SAM" id="MobiDB-lite"/>
    </source>
</evidence>
<keyword evidence="3" id="KW-1185">Reference proteome</keyword>